<dbReference type="Proteomes" id="UP000270673">
    <property type="component" value="Chromosome"/>
</dbReference>
<dbReference type="RefSeq" id="WP_127075672.1">
    <property type="nucleotide sequence ID" value="NZ_CP032819.1"/>
</dbReference>
<feature type="region of interest" description="Disordered" evidence="1">
    <location>
        <begin position="127"/>
        <end position="147"/>
    </location>
</feature>
<keyword evidence="2" id="KW-1133">Transmembrane helix</keyword>
<dbReference type="Pfam" id="PF13584">
    <property type="entry name" value="BatD"/>
    <property type="match status" value="2"/>
</dbReference>
<dbReference type="EMBL" id="CP032819">
    <property type="protein sequence ID" value="AZS32155.1"/>
    <property type="molecule type" value="Genomic_DNA"/>
</dbReference>
<accession>A0A3Q9IW71</accession>
<keyword evidence="2" id="KW-0472">Membrane</keyword>
<organism evidence="3 4">
    <name type="scientific">Butyricimonas faecalis</name>
    <dbReference type="NCBI Taxonomy" id="2093856"/>
    <lineage>
        <taxon>Bacteria</taxon>
        <taxon>Pseudomonadati</taxon>
        <taxon>Bacteroidota</taxon>
        <taxon>Bacteroidia</taxon>
        <taxon>Bacteroidales</taxon>
        <taxon>Odoribacteraceae</taxon>
        <taxon>Butyricimonas</taxon>
    </lineage>
</organism>
<dbReference type="InterPro" id="IPR025738">
    <property type="entry name" value="BatD"/>
</dbReference>
<reference evidence="3 4" key="1">
    <citation type="submission" date="2018-10" db="EMBL/GenBank/DDBJ databases">
        <title>Butyricimonas faecalis sp. nov., isolated from human faeces and emended description of the genus Butyricimonas.</title>
        <authorList>
            <person name="Le Roy T."/>
            <person name="Van der Smissen P."/>
            <person name="Paquot A."/>
            <person name="Delzenne N."/>
            <person name="Muccioli G."/>
            <person name="Collet J.-F."/>
            <person name="Cani P.D."/>
        </authorList>
    </citation>
    <scope>NUCLEOTIDE SEQUENCE [LARGE SCALE GENOMIC DNA]</scope>
    <source>
        <strain evidence="3 4">H184</strain>
    </source>
</reference>
<evidence type="ECO:0000256" key="1">
    <source>
        <dbReference type="SAM" id="MobiDB-lite"/>
    </source>
</evidence>
<dbReference type="AlphaFoldDB" id="A0A3Q9IW71"/>
<dbReference type="OrthoDB" id="2079210at2"/>
<evidence type="ECO:0000313" key="3">
    <source>
        <dbReference type="EMBL" id="AZS32155.1"/>
    </source>
</evidence>
<protein>
    <submittedName>
        <fullName evidence="3">Protein BatD</fullName>
    </submittedName>
</protein>
<feature type="transmembrane region" description="Helical" evidence="2">
    <location>
        <begin position="461"/>
        <end position="478"/>
    </location>
</feature>
<keyword evidence="2" id="KW-0812">Transmembrane</keyword>
<dbReference type="KEGG" id="buy:D8S85_20940"/>
<sequence length="605" mass="67378">MKSFIIILLLCVFGGSKLFAQKTEFVASAPSVVEVGEQFRLSFVLNAKGENLQVPTIKGFDLLAGPSLSTSSNITIINGDMKQNQEYTYTYILEGQEEGEFTIEPATITVNGKEYKSQPLKIKVIKGSGKPRSNAQSSGDISESRGSTSITDDDLFIRMEVSRNSLYVGESLTATLKVYARVNLVDVQGKKFPPFDGFLTEDVKIPQIQLEREEYNGKIYDRVGVLQKTILFPQHAGTLTIEPYELYCLVRQRVGSRGGSIFDEFFGNSRDVRVLCKSQPVKITVKPLPEAGKPLGFSGMVGTLAMTTSISTDTLKANDALTYKVVLRGNGNMKLLEAPKITFPHDFDVYDPKVTRDLSGTSGTVTFEYLVIPRYAGDYKIPAVQYSYFDPQAGAYKMLKGKEYAVRVEKGNEGSQGSGEAALQSFKKEDVRMLGQDIRYIKTHKDDLRLKGVLYFATMEYWLSFLIPFVLFVVGMILNRRRIKANADLVRVKSKTANKMAQKRLRAAAVAMKAGNSELFYQETLNALWGYVSYKLNIAASELNRDNISDHLTRRGTNAALIQSFIEVLDHCEYARYAPGANQGEEMDSVYKDSISIITKLDKAI</sequence>
<keyword evidence="4" id="KW-1185">Reference proteome</keyword>
<dbReference type="PANTHER" id="PTHR40940">
    <property type="entry name" value="PROTEIN BATD-RELATED"/>
    <property type="match status" value="1"/>
</dbReference>
<evidence type="ECO:0000256" key="2">
    <source>
        <dbReference type="SAM" id="Phobius"/>
    </source>
</evidence>
<dbReference type="PANTHER" id="PTHR40940:SF2">
    <property type="entry name" value="BATD"/>
    <property type="match status" value="1"/>
</dbReference>
<proteinExistence type="predicted"/>
<name>A0A3Q9IW71_9BACT</name>
<gene>
    <name evidence="3" type="ORF">D8S85_20940</name>
</gene>
<feature type="compositionally biased region" description="Polar residues" evidence="1">
    <location>
        <begin position="131"/>
        <end position="147"/>
    </location>
</feature>
<evidence type="ECO:0000313" key="4">
    <source>
        <dbReference type="Proteomes" id="UP000270673"/>
    </source>
</evidence>